<evidence type="ECO:0000256" key="1">
    <source>
        <dbReference type="SAM" id="MobiDB-lite"/>
    </source>
</evidence>
<dbReference type="HOGENOM" id="CLU_801519_0_0_6"/>
<reference evidence="2 3" key="1">
    <citation type="journal article" date="2014" name="ISME J.">
        <title>Ecophysiology of Thioploca ingrica as revealed by the complete genome sequence supplemented with proteomic evidence.</title>
        <authorList>
            <person name="Kojima H."/>
            <person name="Ogura Y."/>
            <person name="Yamamoto N."/>
            <person name="Togashi T."/>
            <person name="Mori H."/>
            <person name="Watanabe T."/>
            <person name="Nemoto F."/>
            <person name="Kurokawa K."/>
            <person name="Hayashi T."/>
            <person name="Fukui M."/>
        </authorList>
    </citation>
    <scope>NUCLEOTIDE SEQUENCE [LARGE SCALE GENOMIC DNA]</scope>
</reference>
<feature type="compositionally biased region" description="Polar residues" evidence="1">
    <location>
        <begin position="90"/>
        <end position="109"/>
    </location>
</feature>
<organism evidence="2 3">
    <name type="scientific">Thioploca ingrica</name>
    <dbReference type="NCBI Taxonomy" id="40754"/>
    <lineage>
        <taxon>Bacteria</taxon>
        <taxon>Pseudomonadati</taxon>
        <taxon>Pseudomonadota</taxon>
        <taxon>Gammaproteobacteria</taxon>
        <taxon>Thiotrichales</taxon>
        <taxon>Thiotrichaceae</taxon>
        <taxon>Thioploca</taxon>
    </lineage>
</organism>
<dbReference type="EMBL" id="AP014633">
    <property type="protein sequence ID" value="BAP58205.1"/>
    <property type="molecule type" value="Genomic_DNA"/>
</dbReference>
<feature type="region of interest" description="Disordered" evidence="1">
    <location>
        <begin position="1"/>
        <end position="141"/>
    </location>
</feature>
<feature type="compositionally biased region" description="Acidic residues" evidence="1">
    <location>
        <begin position="32"/>
        <end position="43"/>
    </location>
</feature>
<evidence type="ECO:0000313" key="3">
    <source>
        <dbReference type="Proteomes" id="UP000031623"/>
    </source>
</evidence>
<proteinExistence type="predicted"/>
<feature type="compositionally biased region" description="Acidic residues" evidence="1">
    <location>
        <begin position="10"/>
        <end position="22"/>
    </location>
</feature>
<feature type="compositionally biased region" description="Polar residues" evidence="1">
    <location>
        <begin position="123"/>
        <end position="141"/>
    </location>
</feature>
<evidence type="ECO:0000313" key="2">
    <source>
        <dbReference type="EMBL" id="BAP58205.1"/>
    </source>
</evidence>
<keyword evidence="3" id="KW-1185">Reference proteome</keyword>
<gene>
    <name evidence="2" type="ORF">THII_3908</name>
</gene>
<dbReference type="Proteomes" id="UP000031623">
    <property type="component" value="Chromosome"/>
</dbReference>
<feature type="compositionally biased region" description="Basic and acidic residues" evidence="1">
    <location>
        <begin position="110"/>
        <end position="122"/>
    </location>
</feature>
<name>A0A090AR26_9GAMM</name>
<accession>A0A090AR26</accession>
<feature type="compositionally biased region" description="Low complexity" evidence="1">
    <location>
        <begin position="77"/>
        <end position="86"/>
    </location>
</feature>
<dbReference type="KEGG" id="tig:THII_3908"/>
<dbReference type="AlphaFoldDB" id="A0A090AR26"/>
<protein>
    <submittedName>
        <fullName evidence="2">Uncharacterized protein</fullName>
    </submittedName>
</protein>
<sequence length="346" mass="37998">MVGNVSELSAQEEDVWEEEVYEPDILPNNEILETEPELTEEITDSSLLDEGIETNEAVISKENEAESVVAAEEKPSETSTTVTPEPNAADDTQLNKLESHQVTEPSSEPTDGKISPENEKLTEPSTTTTSQEINPNQLNKSPSEEILLLENGSGEILPSITYDPPIIPNHSETVEKLQPAVQPMITENATTVAEKLVQPATVQAMECDNPAIYFNDIREAHLPAVEIPLYLDMSGQPISSVGLFAVKLRIPFGFADFEVKEVVFKEILKQSDPCNAQFIPETGILTVPQVEIPTFIVITDSIPPQSGPVIKCRAVLHQSNIRISVLSLKELQCDPPLQEPIQTDIK</sequence>